<evidence type="ECO:0000313" key="10">
    <source>
        <dbReference type="EMBL" id="PIP15913.1"/>
    </source>
</evidence>
<comment type="caution">
    <text evidence="10">The sequence shown here is derived from an EMBL/GenBank/DDBJ whole genome shotgun (WGS) entry which is preliminary data.</text>
</comment>
<keyword evidence="7 8" id="KW-0456">Lyase</keyword>
<keyword evidence="4 8" id="KW-0460">Magnesium</keyword>
<evidence type="ECO:0000256" key="5">
    <source>
        <dbReference type="ARBA" id="ARBA00023004"/>
    </source>
</evidence>
<dbReference type="PANTHER" id="PTHR42836:SF1">
    <property type="entry name" value="7-CARBOXY-7-DEAZAGUANINE SYNTHASE"/>
    <property type="match status" value="1"/>
</dbReference>
<feature type="binding site" evidence="8">
    <location>
        <begin position="13"/>
        <end position="15"/>
    </location>
    <ligand>
        <name>substrate</name>
    </ligand>
</feature>
<comment type="subunit">
    <text evidence="8">Homodimer.</text>
</comment>
<dbReference type="EMBL" id="PCRF01000232">
    <property type="protein sequence ID" value="PIP15913.1"/>
    <property type="molecule type" value="Genomic_DNA"/>
</dbReference>
<dbReference type="AlphaFoldDB" id="A0A2G9YAZ0"/>
<organism evidence="10 11">
    <name type="scientific">bacterium (Candidatus Ratteibacteria) CG23_combo_of_CG06-09_8_20_14_all_48_7</name>
    <dbReference type="NCBI Taxonomy" id="2014292"/>
    <lineage>
        <taxon>Bacteria</taxon>
        <taxon>Candidatus Ratteibacteria</taxon>
    </lineage>
</organism>
<keyword evidence="2 8" id="KW-0949">S-adenosyl-L-methionine</keyword>
<dbReference type="SUPFAM" id="SSF102114">
    <property type="entry name" value="Radical SAM enzymes"/>
    <property type="match status" value="1"/>
</dbReference>
<feature type="binding site" evidence="8">
    <location>
        <position position="77"/>
    </location>
    <ligand>
        <name>S-adenosyl-L-methionine</name>
        <dbReference type="ChEBI" id="CHEBI:59789"/>
    </ligand>
</feature>
<dbReference type="Gene3D" id="3.20.20.70">
    <property type="entry name" value="Aldolase class I"/>
    <property type="match status" value="1"/>
</dbReference>
<dbReference type="GO" id="GO:0000287">
    <property type="term" value="F:magnesium ion binding"/>
    <property type="evidence" value="ECO:0007669"/>
    <property type="project" value="UniProtKB-UniRule"/>
</dbReference>
<keyword evidence="8" id="KW-0671">Queuosine biosynthesis</keyword>
<gene>
    <name evidence="8" type="primary">queE</name>
    <name evidence="10" type="ORF">COX46_04745</name>
</gene>
<feature type="binding site" evidence="8">
    <location>
        <position position="75"/>
    </location>
    <ligand>
        <name>substrate</name>
    </ligand>
</feature>
<comment type="catalytic activity">
    <reaction evidence="8">
        <text>6-carboxy-5,6,7,8-tetrahydropterin + H(+) = 7-carboxy-7-carbaguanine + NH4(+)</text>
        <dbReference type="Rhea" id="RHEA:27974"/>
        <dbReference type="ChEBI" id="CHEBI:15378"/>
        <dbReference type="ChEBI" id="CHEBI:28938"/>
        <dbReference type="ChEBI" id="CHEBI:61032"/>
        <dbReference type="ChEBI" id="CHEBI:61036"/>
        <dbReference type="EC" id="4.3.99.3"/>
    </reaction>
</comment>
<proteinExistence type="inferred from homology"/>
<feature type="binding site" evidence="8">
    <location>
        <begin position="38"/>
        <end position="40"/>
    </location>
    <ligand>
        <name>S-adenosyl-L-methionine</name>
        <dbReference type="ChEBI" id="CHEBI:59789"/>
    </ligand>
</feature>
<keyword evidence="5 8" id="KW-0408">Iron</keyword>
<keyword evidence="6 8" id="KW-0411">Iron-sulfur</keyword>
<comment type="cofactor">
    <cofactor evidence="8">
        <name>[4Fe-4S] cluster</name>
        <dbReference type="ChEBI" id="CHEBI:49883"/>
    </cofactor>
    <text evidence="8">Binds 1 [4Fe-4S] cluster. The cluster is coordinated with 3 cysteines and an exchangeable S-adenosyl-L-methionine.</text>
</comment>
<dbReference type="HAMAP" id="MF_00917">
    <property type="entry name" value="QueE"/>
    <property type="match status" value="1"/>
</dbReference>
<keyword evidence="1 8" id="KW-0004">4Fe-4S</keyword>
<dbReference type="InterPro" id="IPR024924">
    <property type="entry name" value="7-CO-7-deazaguanine_synth-like"/>
</dbReference>
<dbReference type="PROSITE" id="PS51918">
    <property type="entry name" value="RADICAL_SAM"/>
    <property type="match status" value="1"/>
</dbReference>
<accession>A0A2G9YAZ0</accession>
<dbReference type="EC" id="4.3.99.3" evidence="8"/>
<comment type="pathway">
    <text evidence="8">Purine metabolism; 7-cyano-7-deazaguanine biosynthesis.</text>
</comment>
<feature type="binding site" evidence="8">
    <location>
        <position position="32"/>
    </location>
    <ligand>
        <name>[4Fe-4S] cluster</name>
        <dbReference type="ChEBI" id="CHEBI:49883"/>
        <note>4Fe-4S-S-AdoMet</note>
    </ligand>
</feature>
<evidence type="ECO:0000256" key="8">
    <source>
        <dbReference type="HAMAP-Rule" id="MF_00917"/>
    </source>
</evidence>
<dbReference type="UniPathway" id="UPA00391"/>
<dbReference type="InterPro" id="IPR007197">
    <property type="entry name" value="rSAM"/>
</dbReference>
<dbReference type="Pfam" id="PF04055">
    <property type="entry name" value="Radical_SAM"/>
    <property type="match status" value="1"/>
</dbReference>
<comment type="cofactor">
    <cofactor evidence="8">
        <name>S-adenosyl-L-methionine</name>
        <dbReference type="ChEBI" id="CHEBI:59789"/>
    </cofactor>
    <text evidence="8">Binds 1 S-adenosyl-L-methionine per subunit.</text>
</comment>
<evidence type="ECO:0000256" key="3">
    <source>
        <dbReference type="ARBA" id="ARBA00022723"/>
    </source>
</evidence>
<evidence type="ECO:0000259" key="9">
    <source>
        <dbReference type="PROSITE" id="PS51918"/>
    </source>
</evidence>
<feature type="binding site" evidence="8">
    <location>
        <position position="28"/>
    </location>
    <ligand>
        <name>substrate</name>
    </ligand>
</feature>
<name>A0A2G9YAZ0_9BACT</name>
<dbReference type="GO" id="GO:0016840">
    <property type="term" value="F:carbon-nitrogen lyase activity"/>
    <property type="evidence" value="ECO:0007669"/>
    <property type="project" value="UniProtKB-UniRule"/>
</dbReference>
<comment type="function">
    <text evidence="8">Catalyzes the complex heterocyclic radical-mediated conversion of 6-carboxy-5,6,7,8-tetrahydropterin (CPH4) to 7-carboxy-7-deazaguanine (CDG), a step common to the biosynthetic pathways of all 7-deazapurine-containing compounds.</text>
</comment>
<dbReference type="InterPro" id="IPR058240">
    <property type="entry name" value="rSAM_sf"/>
</dbReference>
<dbReference type="GO" id="GO:0051539">
    <property type="term" value="F:4 iron, 4 sulfur cluster binding"/>
    <property type="evidence" value="ECO:0007669"/>
    <property type="project" value="UniProtKB-UniRule"/>
</dbReference>
<reference evidence="10 11" key="1">
    <citation type="submission" date="2017-09" db="EMBL/GenBank/DDBJ databases">
        <title>Depth-based differentiation of microbial function through sediment-hosted aquifers and enrichment of novel symbionts in the deep terrestrial subsurface.</title>
        <authorList>
            <person name="Probst A.J."/>
            <person name="Ladd B."/>
            <person name="Jarett J.K."/>
            <person name="Geller-Mcgrath D.E."/>
            <person name="Sieber C.M."/>
            <person name="Emerson J.B."/>
            <person name="Anantharaman K."/>
            <person name="Thomas B.C."/>
            <person name="Malmstrom R."/>
            <person name="Stieglmeier M."/>
            <person name="Klingl A."/>
            <person name="Woyke T."/>
            <person name="Ryan C.M."/>
            <person name="Banfield J.F."/>
        </authorList>
    </citation>
    <scope>NUCLEOTIDE SEQUENCE [LARGE SCALE GENOMIC DNA]</scope>
    <source>
        <strain evidence="10">CG23_combo_of_CG06-09_8_20_14_all_48_7</strain>
    </source>
</reference>
<dbReference type="GO" id="GO:0008616">
    <property type="term" value="P:tRNA queuosine(34) biosynthetic process"/>
    <property type="evidence" value="ECO:0007669"/>
    <property type="project" value="UniProtKB-UniRule"/>
</dbReference>
<protein>
    <recommendedName>
        <fullName evidence="8">7-carboxy-7-deazaguanine synthase</fullName>
        <shortName evidence="8">CDG synthase</shortName>
        <ecNumber evidence="8">4.3.99.3</ecNumber>
    </recommendedName>
    <alternativeName>
        <fullName evidence="8">Queuosine biosynthesis protein QueE</fullName>
    </alternativeName>
</protein>
<feature type="binding site" evidence="8">
    <location>
        <position position="234"/>
    </location>
    <ligand>
        <name>substrate</name>
    </ligand>
</feature>
<feature type="binding site" evidence="8">
    <location>
        <position position="39"/>
    </location>
    <ligand>
        <name>[4Fe-4S] cluster</name>
        <dbReference type="ChEBI" id="CHEBI:49883"/>
        <note>4Fe-4S-S-AdoMet</note>
    </ligand>
</feature>
<evidence type="ECO:0000313" key="11">
    <source>
        <dbReference type="Proteomes" id="UP000230392"/>
    </source>
</evidence>
<dbReference type="PANTHER" id="PTHR42836">
    <property type="entry name" value="7-CARBOXY-7-DEAZAGUANINE SYNTHASE"/>
    <property type="match status" value="1"/>
</dbReference>
<evidence type="ECO:0000256" key="7">
    <source>
        <dbReference type="ARBA" id="ARBA00023239"/>
    </source>
</evidence>
<comment type="caution">
    <text evidence="8">Lacks conserved residue(s) required for the propagation of feature annotation.</text>
</comment>
<sequence length="234" mass="26051">MPIAKINQVFVSIQGEGVFIGVPQIFVRFSGCNLTCKYCDVPRELPEKEFTVQELCHVIATLNKKDGPVHSLSLTGGEPLIQADFLRNLLPYLKRKGFKVYLETNGTLPAKLKKVGRWCDFIAMDIKLPSATGGKPLWEVHKNFLKESLTFCPAPKTFVKVVVTGGTIPGDIKYAARFVHGVNSEVTLVIQPVVNRRGKITVSAKKLLEFLRLTQKFLPSVRLIPPVHQFLGLP</sequence>
<evidence type="ECO:0000256" key="4">
    <source>
        <dbReference type="ARBA" id="ARBA00022842"/>
    </source>
</evidence>
<dbReference type="InterPro" id="IPR013785">
    <property type="entry name" value="Aldolase_TIM"/>
</dbReference>
<keyword evidence="3 8" id="KW-0479">Metal-binding</keyword>
<dbReference type="PIRSF" id="PIRSF000370">
    <property type="entry name" value="QueE"/>
    <property type="match status" value="1"/>
</dbReference>
<evidence type="ECO:0000256" key="6">
    <source>
        <dbReference type="ARBA" id="ARBA00023014"/>
    </source>
</evidence>
<feature type="binding site" evidence="8">
    <location>
        <position position="36"/>
    </location>
    <ligand>
        <name>[4Fe-4S] cluster</name>
        <dbReference type="ChEBI" id="CHEBI:49883"/>
        <note>4Fe-4S-S-AdoMet</note>
    </ligand>
</feature>
<feature type="domain" description="Radical SAM core" evidence="9">
    <location>
        <begin position="19"/>
        <end position="234"/>
    </location>
</feature>
<dbReference type="CDD" id="cd01335">
    <property type="entry name" value="Radical_SAM"/>
    <property type="match status" value="1"/>
</dbReference>
<dbReference type="GO" id="GO:1904047">
    <property type="term" value="F:S-adenosyl-L-methionine binding"/>
    <property type="evidence" value="ECO:0007669"/>
    <property type="project" value="UniProtKB-UniRule"/>
</dbReference>
<comment type="similarity">
    <text evidence="8">Belongs to the radical SAM superfamily. 7-carboxy-7-deazaguanine synthase family.</text>
</comment>
<dbReference type="SFLD" id="SFLDS00029">
    <property type="entry name" value="Radical_SAM"/>
    <property type="match status" value="1"/>
</dbReference>
<evidence type="ECO:0000256" key="1">
    <source>
        <dbReference type="ARBA" id="ARBA00022485"/>
    </source>
</evidence>
<dbReference type="Proteomes" id="UP000230392">
    <property type="component" value="Unassembled WGS sequence"/>
</dbReference>
<comment type="cofactor">
    <cofactor evidence="8">
        <name>Mg(2+)</name>
        <dbReference type="ChEBI" id="CHEBI:18420"/>
    </cofactor>
</comment>
<evidence type="ECO:0000256" key="2">
    <source>
        <dbReference type="ARBA" id="ARBA00022691"/>
    </source>
</evidence>